<dbReference type="RefSeq" id="WP_121160283.1">
    <property type="nucleotide sequence ID" value="NZ_RBKT01000001.1"/>
</dbReference>
<name>A0A495JUP0_9ACTN</name>
<dbReference type="PANTHER" id="PTHR38444:SF1">
    <property type="entry name" value="ENTEROBACTIN BIOSYNTHESIS PROTEIN YBDZ"/>
    <property type="match status" value="1"/>
</dbReference>
<keyword evidence="3" id="KW-1185">Reference proteome</keyword>
<evidence type="ECO:0000313" key="2">
    <source>
        <dbReference type="EMBL" id="RKR92255.1"/>
    </source>
</evidence>
<proteinExistence type="predicted"/>
<organism evidence="2 3">
    <name type="scientific">Micromonospora pisi</name>
    <dbReference type="NCBI Taxonomy" id="589240"/>
    <lineage>
        <taxon>Bacteria</taxon>
        <taxon>Bacillati</taxon>
        <taxon>Actinomycetota</taxon>
        <taxon>Actinomycetes</taxon>
        <taxon>Micromonosporales</taxon>
        <taxon>Micromonosporaceae</taxon>
        <taxon>Micromonospora</taxon>
    </lineage>
</organism>
<dbReference type="EMBL" id="RBKT01000001">
    <property type="protein sequence ID" value="RKR92255.1"/>
    <property type="molecule type" value="Genomic_DNA"/>
</dbReference>
<dbReference type="AlphaFoldDB" id="A0A495JUP0"/>
<dbReference type="Pfam" id="PF03621">
    <property type="entry name" value="MbtH"/>
    <property type="match status" value="1"/>
</dbReference>
<dbReference type="InterPro" id="IPR037407">
    <property type="entry name" value="MLP_fam"/>
</dbReference>
<dbReference type="SMART" id="SM00923">
    <property type="entry name" value="MbtH"/>
    <property type="match status" value="1"/>
</dbReference>
<sequence>MYDEDDENGSYVVVVNDEEQFSIWRDGTPPPAGWRQVGTAGTRRECLEYVERVWTDMRPASLRARIAATSG</sequence>
<dbReference type="SUPFAM" id="SSF160582">
    <property type="entry name" value="MbtH-like"/>
    <property type="match status" value="1"/>
</dbReference>
<evidence type="ECO:0000313" key="3">
    <source>
        <dbReference type="Proteomes" id="UP000277671"/>
    </source>
</evidence>
<dbReference type="GO" id="GO:0019290">
    <property type="term" value="P:siderophore biosynthetic process"/>
    <property type="evidence" value="ECO:0007669"/>
    <property type="project" value="TreeGrafter"/>
</dbReference>
<dbReference type="PANTHER" id="PTHR38444">
    <property type="entry name" value="ENTEROBACTIN BIOSYNTHESIS PROTEIN YBDZ"/>
    <property type="match status" value="1"/>
</dbReference>
<dbReference type="InterPro" id="IPR005153">
    <property type="entry name" value="MbtH-like_dom"/>
</dbReference>
<comment type="caution">
    <text evidence="2">The sequence shown here is derived from an EMBL/GenBank/DDBJ whole genome shotgun (WGS) entry which is preliminary data.</text>
</comment>
<feature type="domain" description="MbtH-like" evidence="1">
    <location>
        <begin position="2"/>
        <end position="52"/>
    </location>
</feature>
<dbReference type="OrthoDB" id="7584480at2"/>
<accession>A0A495JUP0</accession>
<dbReference type="InterPro" id="IPR038020">
    <property type="entry name" value="MbtH-like_sf"/>
</dbReference>
<dbReference type="GO" id="GO:0005829">
    <property type="term" value="C:cytosol"/>
    <property type="evidence" value="ECO:0007669"/>
    <property type="project" value="TreeGrafter"/>
</dbReference>
<dbReference type="Gene3D" id="3.90.820.10">
    <property type="entry name" value="Structural Genomics, Unknown Function 30-nov-00 1gh9 Mol_id"/>
    <property type="match status" value="1"/>
</dbReference>
<evidence type="ECO:0000259" key="1">
    <source>
        <dbReference type="SMART" id="SM00923"/>
    </source>
</evidence>
<gene>
    <name evidence="2" type="ORF">BDK92_6693</name>
</gene>
<dbReference type="Proteomes" id="UP000277671">
    <property type="component" value="Unassembled WGS sequence"/>
</dbReference>
<protein>
    <submittedName>
        <fullName evidence="2">MbtH protein</fullName>
    </submittedName>
</protein>
<reference evidence="2 3" key="1">
    <citation type="submission" date="2018-10" db="EMBL/GenBank/DDBJ databases">
        <title>Sequencing the genomes of 1000 actinobacteria strains.</title>
        <authorList>
            <person name="Klenk H.-P."/>
        </authorList>
    </citation>
    <scope>NUCLEOTIDE SEQUENCE [LARGE SCALE GENOMIC DNA]</scope>
    <source>
        <strain evidence="2 3">DSM 45175</strain>
    </source>
</reference>